<evidence type="ECO:0000256" key="2">
    <source>
        <dbReference type="SAM" id="SignalP"/>
    </source>
</evidence>
<proteinExistence type="predicted"/>
<keyword evidence="4" id="KW-1185">Reference proteome</keyword>
<protein>
    <submittedName>
        <fullName evidence="3">Uncharacterized protein</fullName>
    </submittedName>
</protein>
<dbReference type="RefSeq" id="WP_145993195.1">
    <property type="nucleotide sequence ID" value="NZ_OENF01000010.1"/>
</dbReference>
<reference evidence="4" key="1">
    <citation type="submission" date="2017-11" db="EMBL/GenBank/DDBJ databases">
        <authorList>
            <person name="Duchaud E."/>
        </authorList>
    </citation>
    <scope>NUCLEOTIDE SEQUENCE [LARGE SCALE GENOMIC DNA]</scope>
    <source>
        <strain evidence="4">Tenacibaculum sp. TNO020</strain>
    </source>
</reference>
<dbReference type="AlphaFoldDB" id="A0A2H1YEW2"/>
<keyword evidence="1" id="KW-0175">Coiled coil</keyword>
<feature type="signal peptide" evidence="2">
    <location>
        <begin position="1"/>
        <end position="21"/>
    </location>
</feature>
<evidence type="ECO:0000313" key="3">
    <source>
        <dbReference type="EMBL" id="SOS74039.1"/>
    </source>
</evidence>
<name>A0A2H1YEW2_9FLAO</name>
<evidence type="ECO:0000313" key="4">
    <source>
        <dbReference type="Proteomes" id="UP000234211"/>
    </source>
</evidence>
<dbReference type="EMBL" id="OENF01000010">
    <property type="protein sequence ID" value="SOS74039.1"/>
    <property type="molecule type" value="Genomic_DNA"/>
</dbReference>
<feature type="chain" id="PRO_5013695481" evidence="2">
    <location>
        <begin position="22"/>
        <end position="332"/>
    </location>
</feature>
<gene>
    <name evidence="3" type="ORF">TNO020_180068</name>
</gene>
<feature type="coiled-coil region" evidence="1">
    <location>
        <begin position="204"/>
        <end position="252"/>
    </location>
</feature>
<sequence>MKALKITLLFVIMVFSNTLFAQKNLFETLEANGEDAIYTVYDGISRNTEKEKGYHLGGRKSAEKVHLKIFRTSSGVPMGVHVRKVSDNQRIAHATTEYDNTKMDHYPLVLMISKPRESFLAIDNMAFFIRYFNYKDGSYEKINTIYILDESNKETKKKKKGGFFNKLKKTVKNKYTKAGLTDDNQKMFMAINLDDKIRKHWKAMRALQIKYKKTTKDLKDLEEIQNFRVNKYKKIDAKNEAYEKMAAAYRAKHGNGGDGMVELYNSSSNEVLIIDGNNDQGGTKISGKSSRKWNCKKDGYIGIRTKNGSNTSSKTIRKIYSANSKCKGKVSF</sequence>
<evidence type="ECO:0000256" key="1">
    <source>
        <dbReference type="SAM" id="Coils"/>
    </source>
</evidence>
<accession>A0A2H1YEW2</accession>
<organism evidence="3 4">
    <name type="scientific">Tenacibaculum piscium</name>
    <dbReference type="NCBI Taxonomy" id="1458515"/>
    <lineage>
        <taxon>Bacteria</taxon>
        <taxon>Pseudomonadati</taxon>
        <taxon>Bacteroidota</taxon>
        <taxon>Flavobacteriia</taxon>
        <taxon>Flavobacteriales</taxon>
        <taxon>Flavobacteriaceae</taxon>
        <taxon>Tenacibaculum</taxon>
    </lineage>
</organism>
<dbReference type="Proteomes" id="UP000234211">
    <property type="component" value="Unassembled WGS sequence"/>
</dbReference>
<keyword evidence="2" id="KW-0732">Signal</keyword>